<dbReference type="InterPro" id="IPR043502">
    <property type="entry name" value="DNA/RNA_pol_sf"/>
</dbReference>
<keyword evidence="1" id="KW-0808">Transferase</keyword>
<dbReference type="InterPro" id="IPR001205">
    <property type="entry name" value="RNA-dir_pol_C"/>
</dbReference>
<evidence type="ECO:0000256" key="2">
    <source>
        <dbReference type="ARBA" id="ARBA00022695"/>
    </source>
</evidence>
<evidence type="ECO:0000256" key="1">
    <source>
        <dbReference type="ARBA" id="ARBA00022679"/>
    </source>
</evidence>
<reference evidence="7" key="1">
    <citation type="submission" date="2020-01" db="EMBL/GenBank/DDBJ databases">
        <title>Sustained virome diversity in Antarctic penguins and their ticks: geographical connectedness and no evidence for low pathogen pressure.</title>
        <authorList>
            <person name="Wille M."/>
            <person name="Harvey E."/>
            <person name="Shi M."/>
            <person name="Gonzalez-Acuna D."/>
            <person name="Holmes E.C."/>
            <person name="Hurt A.C."/>
        </authorList>
    </citation>
    <scope>NUCLEOTIDE SEQUENCE</scope>
    <source>
        <strain evidence="7">Antarctic56</strain>
    </source>
</reference>
<evidence type="ECO:0000256" key="5">
    <source>
        <dbReference type="ARBA" id="ARBA00048744"/>
    </source>
</evidence>
<dbReference type="PRINTS" id="PR00914">
    <property type="entry name" value="LVIRUSRNAPOL"/>
</dbReference>
<sequence>MRAEVSKTYLAPTPNEIEQVTYMVERLYRHAQWELPVDWFSYESMVAAVHRLDMTSSPGIPYMYESPTNGKWLEWDGSTVSPLKMARLWHDVRNAEEDPDHMFRVFVKDEPHKNSKARIGRWRLIMACPLHIQILWSMCFRIQNDKENDIFPDTPSAQGLVYPGGGWRNFSFLLDVHRVNTCIDKTAWDWLAPGWVFDVDLEVRSRLNRRPCDRWQALSTKLYEIAFHRAKLAMPDGRVYLQEIPGVMKTGLVNTIATNSRAQVELHCLACIRRGIDPGLLYATGDDTAQTEVDDDYIEELQRAGCVVKNVTIGKEFMGFNLQRKITPMYLDKHIVTLAHKAPVIAEVLESYLRMYCHSEWYSTWAAVAKELGVSHLSQASYQYWMDNPAALGNI</sequence>
<dbReference type="SUPFAM" id="SSF56672">
    <property type="entry name" value="DNA/RNA polymerases"/>
    <property type="match status" value="1"/>
</dbReference>
<dbReference type="GO" id="GO:0003968">
    <property type="term" value="F:RNA-directed RNA polymerase activity"/>
    <property type="evidence" value="ECO:0007669"/>
    <property type="project" value="UniProtKB-KW"/>
</dbReference>
<dbReference type="InterPro" id="IPR001795">
    <property type="entry name" value="RNA-dir_pol_luteovirus"/>
</dbReference>
<evidence type="ECO:0000259" key="6">
    <source>
        <dbReference type="Pfam" id="PF00680"/>
    </source>
</evidence>
<dbReference type="GO" id="GO:0003723">
    <property type="term" value="F:RNA binding"/>
    <property type="evidence" value="ECO:0007669"/>
    <property type="project" value="InterPro"/>
</dbReference>
<evidence type="ECO:0000313" key="7">
    <source>
        <dbReference type="EMBL" id="QIS87998.1"/>
    </source>
</evidence>
<protein>
    <submittedName>
        <fullName evidence="7">RNA-dependent RNA polymerase</fullName>
    </submittedName>
</protein>
<keyword evidence="4" id="KW-0693">Viral RNA replication</keyword>
<organism evidence="7">
    <name type="scientific">Khabarov virus</name>
    <dbReference type="NCBI Taxonomy" id="2707228"/>
    <lineage>
        <taxon>Viruses</taxon>
        <taxon>Riboviria</taxon>
    </lineage>
</organism>
<dbReference type="EMBL" id="MT025121">
    <property type="protein sequence ID" value="QIS87998.1"/>
    <property type="molecule type" value="Genomic_RNA"/>
</dbReference>
<keyword evidence="2" id="KW-0548">Nucleotidyltransferase</keyword>
<proteinExistence type="predicted"/>
<feature type="domain" description="RNA-directed RNA polymerase C-terminal" evidence="6">
    <location>
        <begin position="44"/>
        <end position="256"/>
    </location>
</feature>
<name>A0A6H0DIR9_9VIRU</name>
<evidence type="ECO:0000256" key="3">
    <source>
        <dbReference type="ARBA" id="ARBA00022741"/>
    </source>
</evidence>
<dbReference type="GO" id="GO:0000166">
    <property type="term" value="F:nucleotide binding"/>
    <property type="evidence" value="ECO:0007669"/>
    <property type="project" value="UniProtKB-KW"/>
</dbReference>
<dbReference type="Pfam" id="PF00680">
    <property type="entry name" value="RdRP_1"/>
    <property type="match status" value="1"/>
</dbReference>
<accession>A0A6H0DIR9</accession>
<keyword evidence="7" id="KW-0696">RNA-directed RNA polymerase</keyword>
<comment type="catalytic activity">
    <reaction evidence="5">
        <text>RNA(n) + a ribonucleoside 5'-triphosphate = RNA(n+1) + diphosphate</text>
        <dbReference type="Rhea" id="RHEA:21248"/>
        <dbReference type="Rhea" id="RHEA-COMP:14527"/>
        <dbReference type="Rhea" id="RHEA-COMP:17342"/>
        <dbReference type="ChEBI" id="CHEBI:33019"/>
        <dbReference type="ChEBI" id="CHEBI:61557"/>
        <dbReference type="ChEBI" id="CHEBI:140395"/>
        <dbReference type="EC" id="2.7.7.48"/>
    </reaction>
</comment>
<evidence type="ECO:0000256" key="4">
    <source>
        <dbReference type="ARBA" id="ARBA00022953"/>
    </source>
</evidence>
<dbReference type="GO" id="GO:0006351">
    <property type="term" value="P:DNA-templated transcription"/>
    <property type="evidence" value="ECO:0007669"/>
    <property type="project" value="InterPro"/>
</dbReference>
<keyword evidence="3" id="KW-0547">Nucleotide-binding</keyword>